<reference evidence="2" key="1">
    <citation type="submission" date="2013-04" db="EMBL/GenBank/DDBJ databases">
        <authorList>
            <person name="Qu J."/>
            <person name="Murali S.C."/>
            <person name="Bandaranaike D."/>
            <person name="Bellair M."/>
            <person name="Blankenburg K."/>
            <person name="Chao H."/>
            <person name="Dinh H."/>
            <person name="Doddapaneni H."/>
            <person name="Downs B."/>
            <person name="Dugan-Rocha S."/>
            <person name="Elkadiri S."/>
            <person name="Gnanaolivu R.D."/>
            <person name="Hernandez B."/>
            <person name="Javaid M."/>
            <person name="Jayaseelan J.C."/>
            <person name="Lee S."/>
            <person name="Li M."/>
            <person name="Ming W."/>
            <person name="Munidasa M."/>
            <person name="Muniz J."/>
            <person name="Nguyen L."/>
            <person name="Ongeri F."/>
            <person name="Osuji N."/>
            <person name="Pu L.-L."/>
            <person name="Puazo M."/>
            <person name="Qu C."/>
            <person name="Quiroz J."/>
            <person name="Raj R."/>
            <person name="Weissenberger G."/>
            <person name="Xin Y."/>
            <person name="Zou X."/>
            <person name="Han Y."/>
            <person name="Richards S."/>
            <person name="Worley K."/>
            <person name="Muzny D."/>
            <person name="Gibbs R."/>
        </authorList>
    </citation>
    <scope>NUCLEOTIDE SEQUENCE</scope>
    <source>
        <strain evidence="2">Sampled in the wild</strain>
    </source>
</reference>
<keyword evidence="3" id="KW-1185">Reference proteome</keyword>
<evidence type="ECO:0000313" key="2">
    <source>
        <dbReference type="EMBL" id="KAG8229290.1"/>
    </source>
</evidence>
<gene>
    <name evidence="2" type="ORF">J437_LFUL011136</name>
</gene>
<dbReference type="InterPro" id="IPR033369">
    <property type="entry name" value="C19orf12"/>
</dbReference>
<proteinExistence type="inferred from homology"/>
<evidence type="ECO:0000313" key="3">
    <source>
        <dbReference type="Proteomes" id="UP000792457"/>
    </source>
</evidence>
<dbReference type="AlphaFoldDB" id="A0A8K0K8R9"/>
<dbReference type="PANTHER" id="PTHR31493:SF1">
    <property type="entry name" value="PROTEIN C19ORF12"/>
    <property type="match status" value="1"/>
</dbReference>
<dbReference type="EMBL" id="KZ308422">
    <property type="protein sequence ID" value="KAG8229290.1"/>
    <property type="molecule type" value="Genomic_DNA"/>
</dbReference>
<comment type="similarity">
    <text evidence="1">Belongs to the C19orf12 family.</text>
</comment>
<organism evidence="2 3">
    <name type="scientific">Ladona fulva</name>
    <name type="common">Scarce chaser dragonfly</name>
    <name type="synonym">Libellula fulva</name>
    <dbReference type="NCBI Taxonomy" id="123851"/>
    <lineage>
        <taxon>Eukaryota</taxon>
        <taxon>Metazoa</taxon>
        <taxon>Ecdysozoa</taxon>
        <taxon>Arthropoda</taxon>
        <taxon>Hexapoda</taxon>
        <taxon>Insecta</taxon>
        <taxon>Pterygota</taxon>
        <taxon>Palaeoptera</taxon>
        <taxon>Odonata</taxon>
        <taxon>Epiprocta</taxon>
        <taxon>Anisoptera</taxon>
        <taxon>Libelluloidea</taxon>
        <taxon>Libellulidae</taxon>
        <taxon>Ladona</taxon>
    </lineage>
</organism>
<protein>
    <submittedName>
        <fullName evidence="2">Uncharacterized protein</fullName>
    </submittedName>
</protein>
<evidence type="ECO:0000256" key="1">
    <source>
        <dbReference type="ARBA" id="ARBA00029457"/>
    </source>
</evidence>
<accession>A0A8K0K8R9</accession>
<dbReference type="PANTHER" id="PTHR31493">
    <property type="entry name" value="NAZO FAMILY MEMBER"/>
    <property type="match status" value="1"/>
</dbReference>
<name>A0A8K0K8R9_LADFU</name>
<dbReference type="Proteomes" id="UP000792457">
    <property type="component" value="Unassembled WGS sequence"/>
</dbReference>
<comment type="caution">
    <text evidence="2">The sequence shown here is derived from an EMBL/GenBank/DDBJ whole genome shotgun (WGS) entry which is preliminary data.</text>
</comment>
<dbReference type="OrthoDB" id="5976774at2759"/>
<sequence length="140" mass="14968">MATRIIIEQVSQLSELQEIQVTVRESFKGGIIIGGAATAGSLLMGPVGLLVGGVIGSVMTTASAWGKYKSLVVVIMNDLTPKQQEQLVQALQEALNQVNKEDLLKLLMLISAGGAQMAIKDIVLCTVKDYAVKELGMRIR</sequence>
<reference evidence="2" key="2">
    <citation type="submission" date="2017-10" db="EMBL/GenBank/DDBJ databases">
        <title>Ladona fulva Genome sequencing and assembly.</title>
        <authorList>
            <person name="Murali S."/>
            <person name="Richards S."/>
            <person name="Bandaranaike D."/>
            <person name="Bellair M."/>
            <person name="Blankenburg K."/>
            <person name="Chao H."/>
            <person name="Dinh H."/>
            <person name="Doddapaneni H."/>
            <person name="Dugan-Rocha S."/>
            <person name="Elkadiri S."/>
            <person name="Gnanaolivu R."/>
            <person name="Hernandez B."/>
            <person name="Skinner E."/>
            <person name="Javaid M."/>
            <person name="Lee S."/>
            <person name="Li M."/>
            <person name="Ming W."/>
            <person name="Munidasa M."/>
            <person name="Muniz J."/>
            <person name="Nguyen L."/>
            <person name="Hughes D."/>
            <person name="Osuji N."/>
            <person name="Pu L.-L."/>
            <person name="Puazo M."/>
            <person name="Qu C."/>
            <person name="Quiroz J."/>
            <person name="Raj R."/>
            <person name="Weissenberger G."/>
            <person name="Xin Y."/>
            <person name="Zou X."/>
            <person name="Han Y."/>
            <person name="Worley K."/>
            <person name="Muzny D."/>
            <person name="Gibbs R."/>
        </authorList>
    </citation>
    <scope>NUCLEOTIDE SEQUENCE</scope>
    <source>
        <strain evidence="2">Sampled in the wild</strain>
    </source>
</reference>
<dbReference type="Pfam" id="PF20721">
    <property type="entry name" value="C19orf12"/>
    <property type="match status" value="1"/>
</dbReference>